<gene>
    <name evidence="5" type="ORF">OKIOD_LOCUS1744</name>
</gene>
<dbReference type="InterPro" id="IPR000873">
    <property type="entry name" value="AMP-dep_synth/lig_dom"/>
</dbReference>
<dbReference type="Proteomes" id="UP001158576">
    <property type="component" value="Chromosome PAR"/>
</dbReference>
<keyword evidence="2" id="KW-0443">Lipid metabolism</keyword>
<dbReference type="SUPFAM" id="SSF56801">
    <property type="entry name" value="Acetyl-CoA synthetase-like"/>
    <property type="match status" value="1"/>
</dbReference>
<evidence type="ECO:0000256" key="2">
    <source>
        <dbReference type="ARBA" id="ARBA00022832"/>
    </source>
</evidence>
<proteinExistence type="predicted"/>
<dbReference type="InterPro" id="IPR042099">
    <property type="entry name" value="ANL_N_sf"/>
</dbReference>
<name>A0ABN7RPB6_OIKDI</name>
<evidence type="ECO:0000313" key="5">
    <source>
        <dbReference type="EMBL" id="CAG5082701.1"/>
    </source>
</evidence>
<accession>A0ABN7RPB6</accession>
<evidence type="ECO:0000259" key="4">
    <source>
        <dbReference type="Pfam" id="PF00501"/>
    </source>
</evidence>
<dbReference type="EMBL" id="OU015568">
    <property type="protein sequence ID" value="CAG5082701.1"/>
    <property type="molecule type" value="Genomic_DNA"/>
</dbReference>
<dbReference type="PANTHER" id="PTHR43272">
    <property type="entry name" value="LONG-CHAIN-FATTY-ACID--COA LIGASE"/>
    <property type="match status" value="1"/>
</dbReference>
<sequence>MGVDKKLDYVDAPQSYEADSETFARHNILCEKKGLWTLPADYPQTILECFQRGRETANYTTRTYGEFAATSQYLANSLKKHGLISGESKIAIYSSNCYEYDAVIIGGYYQNICNVSLYDTFGEQAVKYILEHIEAPICFVQNQKKLDLILKIKPAHLQTIVVFRKFKKVKSSNYKIISFDDFIAIGKDSSFDNVPPTSSDIATINYTSDTTGDPKGVVLTHKNICTVCCGITIFSVKEPWKTSDVWFSYLPMANIFLNLLTCPTWIIMRAKEKEKSASVATTSCKFFDANYQGEPLGPVHARANAGVTPASNSLQFLQQQRKHPLELELPLLGSSKPQELLHRKDKGKRRTHGLCFSTVSRMSQALKDNSTQDLTKLYSLSFLSCICARSNKSLS</sequence>
<dbReference type="Gene3D" id="3.40.50.12780">
    <property type="entry name" value="N-terminal domain of ligase-like"/>
    <property type="match status" value="1"/>
</dbReference>
<keyword evidence="6" id="KW-1185">Reference proteome</keyword>
<dbReference type="PANTHER" id="PTHR43272:SF3">
    <property type="entry name" value="LONG CHAIN ACYL-COA SYNTHETASE 4"/>
    <property type="match status" value="1"/>
</dbReference>
<dbReference type="Pfam" id="PF00501">
    <property type="entry name" value="AMP-binding"/>
    <property type="match status" value="1"/>
</dbReference>
<organism evidence="5 6">
    <name type="scientific">Oikopleura dioica</name>
    <name type="common">Tunicate</name>
    <dbReference type="NCBI Taxonomy" id="34765"/>
    <lineage>
        <taxon>Eukaryota</taxon>
        <taxon>Metazoa</taxon>
        <taxon>Chordata</taxon>
        <taxon>Tunicata</taxon>
        <taxon>Appendicularia</taxon>
        <taxon>Copelata</taxon>
        <taxon>Oikopleuridae</taxon>
        <taxon>Oikopleura</taxon>
    </lineage>
</organism>
<evidence type="ECO:0000256" key="3">
    <source>
        <dbReference type="ARBA" id="ARBA00026121"/>
    </source>
</evidence>
<feature type="domain" description="AMP-dependent synthetase/ligase" evidence="4">
    <location>
        <begin position="58"/>
        <end position="257"/>
    </location>
</feature>
<keyword evidence="2" id="KW-0276">Fatty acid metabolism</keyword>
<reference evidence="5 6" key="1">
    <citation type="submission" date="2021-04" db="EMBL/GenBank/DDBJ databases">
        <authorList>
            <person name="Bliznina A."/>
        </authorList>
    </citation>
    <scope>NUCLEOTIDE SEQUENCE [LARGE SCALE GENOMIC DNA]</scope>
</reference>
<evidence type="ECO:0000313" key="6">
    <source>
        <dbReference type="Proteomes" id="UP001158576"/>
    </source>
</evidence>
<evidence type="ECO:0000256" key="1">
    <source>
        <dbReference type="ARBA" id="ARBA00022598"/>
    </source>
</evidence>
<dbReference type="EC" id="6.2.1.3" evidence="3"/>
<protein>
    <recommendedName>
        <fullName evidence="3">long-chain-fatty-acid--CoA ligase</fullName>
        <ecNumber evidence="3">6.2.1.3</ecNumber>
    </recommendedName>
</protein>
<keyword evidence="1" id="KW-0436">Ligase</keyword>